<evidence type="ECO:0000313" key="13">
    <source>
        <dbReference type="EMBL" id="KLD62113.1"/>
    </source>
</evidence>
<dbReference type="NCBIfam" id="TIGR02541">
    <property type="entry name" value="flagell_FlgJ"/>
    <property type="match status" value="1"/>
</dbReference>
<keyword evidence="13" id="KW-0969">Cilium</keyword>
<evidence type="ECO:0000256" key="4">
    <source>
        <dbReference type="ARBA" id="ARBA00007974"/>
    </source>
</evidence>
<feature type="domain" description="Mannosyl-glycoprotein endo-beta-N-acetylglucosamidase-like" evidence="12">
    <location>
        <begin position="150"/>
        <end position="317"/>
    </location>
</feature>
<dbReference type="GO" id="GO:0016798">
    <property type="term" value="F:hydrolase activity, acting on glycosyl bonds"/>
    <property type="evidence" value="ECO:0007669"/>
    <property type="project" value="UniProtKB-KW"/>
</dbReference>
<dbReference type="InterPro" id="IPR051056">
    <property type="entry name" value="Glycosyl_Hydrolase_73"/>
</dbReference>
<dbReference type="InterPro" id="IPR013377">
    <property type="entry name" value="FlgJ"/>
</dbReference>
<dbReference type="InterPro" id="IPR019301">
    <property type="entry name" value="Flagellar_prot_FlgJ_N"/>
</dbReference>
<comment type="subcellular location">
    <subcellularLocation>
        <location evidence="2">Periplasm</location>
    </subcellularLocation>
</comment>
<keyword evidence="7" id="KW-1005">Bacterial flagellum biogenesis</keyword>
<dbReference type="AlphaFoldDB" id="A0A0G9GXW9"/>
<keyword evidence="6" id="KW-0574">Periplasm</keyword>
<evidence type="ECO:0000256" key="6">
    <source>
        <dbReference type="ARBA" id="ARBA00022764"/>
    </source>
</evidence>
<dbReference type="InterPro" id="IPR002901">
    <property type="entry name" value="MGlyc_endo_b_GlcNAc-like_dom"/>
</dbReference>
<evidence type="ECO:0000256" key="3">
    <source>
        <dbReference type="ARBA" id="ARBA00006880"/>
    </source>
</evidence>
<evidence type="ECO:0000256" key="2">
    <source>
        <dbReference type="ARBA" id="ARBA00004418"/>
    </source>
</evidence>
<evidence type="ECO:0000256" key="9">
    <source>
        <dbReference type="ARBA" id="ARBA00023295"/>
    </source>
</evidence>
<dbReference type="PRINTS" id="PR01002">
    <property type="entry name" value="FLGFLGJ"/>
</dbReference>
<dbReference type="GO" id="GO:0042597">
    <property type="term" value="C:periplasmic space"/>
    <property type="evidence" value="ECO:0007669"/>
    <property type="project" value="UniProtKB-SubCell"/>
</dbReference>
<dbReference type="GO" id="GO:0044780">
    <property type="term" value="P:bacterial-type flagellum assembly"/>
    <property type="evidence" value="ECO:0007669"/>
    <property type="project" value="InterPro"/>
</dbReference>
<dbReference type="STRING" id="1440762.Y882_17475"/>
<dbReference type="Proteomes" id="UP000035481">
    <property type="component" value="Unassembled WGS sequence"/>
</dbReference>
<keyword evidence="13" id="KW-0966">Cell projection</keyword>
<organism evidence="13 14">
    <name type="scientific">Dyella japonica DSM 16301</name>
    <dbReference type="NCBI Taxonomy" id="1440762"/>
    <lineage>
        <taxon>Bacteria</taxon>
        <taxon>Pseudomonadati</taxon>
        <taxon>Pseudomonadota</taxon>
        <taxon>Gammaproteobacteria</taxon>
        <taxon>Lysobacterales</taxon>
        <taxon>Rhodanobacteraceae</taxon>
        <taxon>Dyella</taxon>
    </lineage>
</organism>
<evidence type="ECO:0000256" key="11">
    <source>
        <dbReference type="ARBA" id="ARBA00030835"/>
    </source>
</evidence>
<dbReference type="EMBL" id="JPLA01000056">
    <property type="protein sequence ID" value="KLD62113.1"/>
    <property type="molecule type" value="Genomic_DNA"/>
</dbReference>
<dbReference type="PATRIC" id="fig|1440762.4.peg.3252"/>
<sequence>MAISGDAASSLNTWTDLSGFAALRQSAQSDAKAALPAVAKQFESIFTQMMLKSMRDASSGDGLFDSDAGNQWRDMFDQQLSVQLSQGGNGIGIAQMLVRQLGGALGGKTDGTAGDVSGSKTAGAAGLDDSWQKRLSDIAGSARQVGEKVLKLMPADAEDFVRQLAPYAQKAAEKLGVSVRAVLAQAALETQWGQHMPAHSNGNTSNNLFGMKAGQSWGGEKVSVPTLEFEDGVAVHRRAQFRSYDNPGQSFDDYAQLIAENPRYAKALNHGEDVVGFARGLVNGGYATDPSYAQKIVAIANSPQMRDALDAIGQGVLKKVGVAPNPSQ</sequence>
<dbReference type="SMART" id="SM00047">
    <property type="entry name" value="LYZ2"/>
    <property type="match status" value="1"/>
</dbReference>
<gene>
    <name evidence="13" type="ORF">Y882_17475</name>
</gene>
<keyword evidence="13" id="KW-0282">Flagellum</keyword>
<comment type="similarity">
    <text evidence="3">In the N-terminal section; belongs to the FlgJ family.</text>
</comment>
<accession>A0A0G9GXW9</accession>
<evidence type="ECO:0000259" key="12">
    <source>
        <dbReference type="SMART" id="SM00047"/>
    </source>
</evidence>
<keyword evidence="9" id="KW-0326">Glycosidase</keyword>
<dbReference type="Gene3D" id="1.10.530.10">
    <property type="match status" value="1"/>
</dbReference>
<reference evidence="13 14" key="1">
    <citation type="journal article" date="2015" name="Antonie Van Leeuwenhoek">
        <title>A phylogenomic and molecular marker based taxonomic framework for the order Xanthomonadales: proposal to transfer the families Algiphilaceae and Solimonadaceae to the order Nevskiales ord. nov. and to create a new family within the order Xanthomonadales, the family Rhodanobacteraceae fam. nov., containing the genus Rhodanobacter and its closest relatives.</title>
        <authorList>
            <person name="Naushad S."/>
            <person name="Adeolu M."/>
            <person name="Wong S."/>
            <person name="Sohail M."/>
            <person name="Schellhorn H.E."/>
            <person name="Gupta R.S."/>
        </authorList>
    </citation>
    <scope>NUCLEOTIDE SEQUENCE [LARGE SCALE GENOMIC DNA]</scope>
    <source>
        <strain evidence="13 14">DSM 16301</strain>
    </source>
</reference>
<name>A0A0G9GXW9_9GAMM</name>
<dbReference type="OrthoDB" id="289937at2"/>
<dbReference type="RefSeq" id="WP_046973173.1">
    <property type="nucleotide sequence ID" value="NZ_JPLA01000056.1"/>
</dbReference>
<dbReference type="PANTHER" id="PTHR33308">
    <property type="entry name" value="PEPTIDOGLYCAN HYDROLASE FLGJ"/>
    <property type="match status" value="1"/>
</dbReference>
<dbReference type="Pfam" id="PF01832">
    <property type="entry name" value="Glucosaminidase"/>
    <property type="match status" value="1"/>
</dbReference>
<evidence type="ECO:0000256" key="5">
    <source>
        <dbReference type="ARBA" id="ARBA00013433"/>
    </source>
</evidence>
<dbReference type="GO" id="GO:0071973">
    <property type="term" value="P:bacterial-type flagellum-dependent cell motility"/>
    <property type="evidence" value="ECO:0007669"/>
    <property type="project" value="TreeGrafter"/>
</dbReference>
<keyword evidence="10" id="KW-0961">Cell wall biogenesis/degradation</keyword>
<evidence type="ECO:0000256" key="10">
    <source>
        <dbReference type="ARBA" id="ARBA00023316"/>
    </source>
</evidence>
<proteinExistence type="inferred from homology"/>
<dbReference type="GO" id="GO:0004040">
    <property type="term" value="F:amidase activity"/>
    <property type="evidence" value="ECO:0007669"/>
    <property type="project" value="InterPro"/>
</dbReference>
<dbReference type="Gene3D" id="2.10.70.40">
    <property type="entry name" value="peptidoglycan hydrolase"/>
    <property type="match status" value="1"/>
</dbReference>
<dbReference type="GO" id="GO:0071555">
    <property type="term" value="P:cell wall organization"/>
    <property type="evidence" value="ECO:0007669"/>
    <property type="project" value="UniProtKB-KW"/>
</dbReference>
<comment type="function">
    <text evidence="1">Flagellum-specific muramidase which hydrolyzes the peptidoglycan layer to assemble the rod structure in the periplasmic space.</text>
</comment>
<evidence type="ECO:0000256" key="7">
    <source>
        <dbReference type="ARBA" id="ARBA00022795"/>
    </source>
</evidence>
<evidence type="ECO:0000313" key="14">
    <source>
        <dbReference type="Proteomes" id="UP000035481"/>
    </source>
</evidence>
<evidence type="ECO:0000256" key="1">
    <source>
        <dbReference type="ARBA" id="ARBA00002954"/>
    </source>
</evidence>
<keyword evidence="8" id="KW-0378">Hydrolase</keyword>
<dbReference type="Pfam" id="PF10135">
    <property type="entry name" value="Rod-binding"/>
    <property type="match status" value="1"/>
</dbReference>
<comment type="similarity">
    <text evidence="4">In the C-terminal section; belongs to the glycosyl hydrolase 73 family.</text>
</comment>
<dbReference type="PANTHER" id="PTHR33308:SF9">
    <property type="entry name" value="PEPTIDOGLYCAN HYDROLASE FLGJ"/>
    <property type="match status" value="1"/>
</dbReference>
<comment type="caution">
    <text evidence="13">The sequence shown here is derived from an EMBL/GenBank/DDBJ whole genome shotgun (WGS) entry which is preliminary data.</text>
</comment>
<protein>
    <recommendedName>
        <fullName evidence="5">Peptidoglycan hydrolase FlgJ</fullName>
    </recommendedName>
    <alternativeName>
        <fullName evidence="11">Muramidase FlgJ</fullName>
    </alternativeName>
</protein>
<evidence type="ECO:0000256" key="8">
    <source>
        <dbReference type="ARBA" id="ARBA00022801"/>
    </source>
</evidence>